<dbReference type="InterPro" id="IPR054722">
    <property type="entry name" value="PolX-like_BBD"/>
</dbReference>
<proteinExistence type="predicted"/>
<dbReference type="OrthoDB" id="2015125at2759"/>
<name>A0A371FAR1_MUCPR</name>
<dbReference type="SUPFAM" id="SSF53098">
    <property type="entry name" value="Ribonuclease H-like"/>
    <property type="match status" value="1"/>
</dbReference>
<dbReference type="Gene3D" id="3.30.420.10">
    <property type="entry name" value="Ribonuclease H-like superfamily/Ribonuclease H"/>
    <property type="match status" value="1"/>
</dbReference>
<dbReference type="PANTHER" id="PTHR42648:SF18">
    <property type="entry name" value="RETROTRANSPOSON, UNCLASSIFIED-LIKE PROTEIN"/>
    <property type="match status" value="1"/>
</dbReference>
<dbReference type="PANTHER" id="PTHR42648">
    <property type="entry name" value="TRANSPOSASE, PUTATIVE-RELATED"/>
    <property type="match status" value="1"/>
</dbReference>
<feature type="domain" description="Retrovirus-related Pol polyprotein from transposon TNT 1-94-like beta-barrel" evidence="2">
    <location>
        <begin position="156"/>
        <end position="209"/>
    </location>
</feature>
<keyword evidence="1" id="KW-0378">Hydrolase</keyword>
<evidence type="ECO:0000259" key="2">
    <source>
        <dbReference type="Pfam" id="PF22936"/>
    </source>
</evidence>
<gene>
    <name evidence="3" type="ORF">CR513_44734</name>
</gene>
<dbReference type="AlphaFoldDB" id="A0A371FAR1"/>
<comment type="caution">
    <text evidence="3">The sequence shown here is derived from an EMBL/GenBank/DDBJ whole genome shotgun (WGS) entry which is preliminary data.</text>
</comment>
<dbReference type="GO" id="GO:0008233">
    <property type="term" value="F:peptidase activity"/>
    <property type="evidence" value="ECO:0007669"/>
    <property type="project" value="UniProtKB-KW"/>
</dbReference>
<evidence type="ECO:0000256" key="1">
    <source>
        <dbReference type="ARBA" id="ARBA00022670"/>
    </source>
</evidence>
<dbReference type="GO" id="GO:0003676">
    <property type="term" value="F:nucleic acid binding"/>
    <property type="evidence" value="ECO:0007669"/>
    <property type="project" value="InterPro"/>
</dbReference>
<reference evidence="3" key="1">
    <citation type="submission" date="2018-05" db="EMBL/GenBank/DDBJ databases">
        <title>Draft genome of Mucuna pruriens seed.</title>
        <authorList>
            <person name="Nnadi N.E."/>
            <person name="Vos R."/>
            <person name="Hasami M.H."/>
            <person name="Devisetty U.K."/>
            <person name="Aguiy J.C."/>
        </authorList>
    </citation>
    <scope>NUCLEOTIDE SEQUENCE [LARGE SCALE GENOMIC DNA]</scope>
    <source>
        <strain evidence="3">JCA_2017</strain>
    </source>
</reference>
<organism evidence="3 4">
    <name type="scientific">Mucuna pruriens</name>
    <name type="common">Velvet bean</name>
    <name type="synonym">Dolichos pruriens</name>
    <dbReference type="NCBI Taxonomy" id="157652"/>
    <lineage>
        <taxon>Eukaryota</taxon>
        <taxon>Viridiplantae</taxon>
        <taxon>Streptophyta</taxon>
        <taxon>Embryophyta</taxon>
        <taxon>Tracheophyta</taxon>
        <taxon>Spermatophyta</taxon>
        <taxon>Magnoliopsida</taxon>
        <taxon>eudicotyledons</taxon>
        <taxon>Gunneridae</taxon>
        <taxon>Pentapetalae</taxon>
        <taxon>rosids</taxon>
        <taxon>fabids</taxon>
        <taxon>Fabales</taxon>
        <taxon>Fabaceae</taxon>
        <taxon>Papilionoideae</taxon>
        <taxon>50 kb inversion clade</taxon>
        <taxon>NPAAA clade</taxon>
        <taxon>indigoferoid/millettioid clade</taxon>
        <taxon>Phaseoleae</taxon>
        <taxon>Mucuna</taxon>
    </lineage>
</organism>
<sequence>MIPSRFDYIVIAIEESKNLDGMTIEELQSSLEACELWLTTRDGNKQLVQALQDQEFKKGENEFKILIKKCIILIKIMMITQKERHIKEKVDEGSLTREKFNVMCATIMVILQMSADITKAPKMLERKLSLLKNEDNPYEFFLMVTKPTNESNANFWYLDLGCSNHMTRRRDRFTKLDESVKSKVRFANDNFVSPEGVGRILIRQKKYEEQSLKLKQRKLMLFDNTRRSILKVPLSKNRTFKINIQICQYKCLTITINDESWLWHEHLNWRSLQELRRSFNSNVQSKTSNPLELVDLEGTIILSHLWMITTKNDEVLDVFIKFKMMVEKQCRKKIKILKANGSGEYNSTEFQKVCDQWGISHKVTTPYTPLTQWCSRNEE</sequence>
<evidence type="ECO:0000313" key="3">
    <source>
        <dbReference type="EMBL" id="RDX75389.1"/>
    </source>
</evidence>
<protein>
    <recommendedName>
        <fullName evidence="2">Retrovirus-related Pol polyprotein from transposon TNT 1-94-like beta-barrel domain-containing protein</fullName>
    </recommendedName>
</protein>
<evidence type="ECO:0000313" key="4">
    <source>
        <dbReference type="Proteomes" id="UP000257109"/>
    </source>
</evidence>
<dbReference type="Proteomes" id="UP000257109">
    <property type="component" value="Unassembled WGS sequence"/>
</dbReference>
<dbReference type="InterPro" id="IPR012337">
    <property type="entry name" value="RNaseH-like_sf"/>
</dbReference>
<keyword evidence="4" id="KW-1185">Reference proteome</keyword>
<dbReference type="Pfam" id="PF22936">
    <property type="entry name" value="Pol_BBD"/>
    <property type="match status" value="1"/>
</dbReference>
<keyword evidence="1" id="KW-0645">Protease</keyword>
<dbReference type="GO" id="GO:0006508">
    <property type="term" value="P:proteolysis"/>
    <property type="evidence" value="ECO:0007669"/>
    <property type="project" value="UniProtKB-KW"/>
</dbReference>
<feature type="non-terminal residue" evidence="3">
    <location>
        <position position="1"/>
    </location>
</feature>
<dbReference type="InterPro" id="IPR039537">
    <property type="entry name" value="Retrotran_Ty1/copia-like"/>
</dbReference>
<accession>A0A371FAR1</accession>
<dbReference type="InterPro" id="IPR036397">
    <property type="entry name" value="RNaseH_sf"/>
</dbReference>
<dbReference type="EMBL" id="QJKJ01009856">
    <property type="protein sequence ID" value="RDX75389.1"/>
    <property type="molecule type" value="Genomic_DNA"/>
</dbReference>